<name>A0ABU8W7V6_9BURK</name>
<dbReference type="Pfam" id="PF03401">
    <property type="entry name" value="TctC"/>
    <property type="match status" value="1"/>
</dbReference>
<dbReference type="PANTHER" id="PTHR42928:SF5">
    <property type="entry name" value="BLR1237 PROTEIN"/>
    <property type="match status" value="1"/>
</dbReference>
<organism evidence="2 3">
    <name type="scientific">Variovorax humicola</name>
    <dbReference type="NCBI Taxonomy" id="1769758"/>
    <lineage>
        <taxon>Bacteria</taxon>
        <taxon>Pseudomonadati</taxon>
        <taxon>Pseudomonadota</taxon>
        <taxon>Betaproteobacteria</taxon>
        <taxon>Burkholderiales</taxon>
        <taxon>Comamonadaceae</taxon>
        <taxon>Variovorax</taxon>
    </lineage>
</organism>
<evidence type="ECO:0000313" key="3">
    <source>
        <dbReference type="Proteomes" id="UP001363010"/>
    </source>
</evidence>
<dbReference type="PIRSF" id="PIRSF017082">
    <property type="entry name" value="YflP"/>
    <property type="match status" value="1"/>
</dbReference>
<protein>
    <submittedName>
        <fullName evidence="2">Tripartite tricarboxylate transporter substrate-binding protein</fullName>
    </submittedName>
</protein>
<sequence>MGLNRILAWLLAATVSIGLGQRAFAQVAEASPARIMLAFEGGSAKNVALHLAERMREPLKRPVYVEEKPGAGGRVGALALKNAVPDGTTVAMLPIAVPVLAPMTFKDVQYDAMHDFAPISQIASYRFAFAVPANHPARSFPDFVAWLQSHPSQAFYGSPAAGSLPHFLGVLISKAIDIDMTQVAYKGFGPMSIDLIGGQVPAGISSIADLIELHRAGRLRILATSGAKREPQLPEVPTFIEQGYPTVQATGWVGFFAPPKTPRSVIDQWSAALLATIRAAETRQKFVELGLDATGTTPEELTAIMAADIARWAPIVKASGFHAD</sequence>
<keyword evidence="3" id="KW-1185">Reference proteome</keyword>
<gene>
    <name evidence="2" type="ORF">WKW80_29550</name>
</gene>
<dbReference type="PANTHER" id="PTHR42928">
    <property type="entry name" value="TRICARBOXYLATE-BINDING PROTEIN"/>
    <property type="match status" value="1"/>
</dbReference>
<accession>A0ABU8W7V6</accession>
<comment type="caution">
    <text evidence="2">The sequence shown here is derived from an EMBL/GenBank/DDBJ whole genome shotgun (WGS) entry which is preliminary data.</text>
</comment>
<reference evidence="2 3" key="1">
    <citation type="submission" date="2024-03" db="EMBL/GenBank/DDBJ databases">
        <title>Novel species of the genus Variovorax.</title>
        <authorList>
            <person name="Liu Q."/>
            <person name="Xin Y.-H."/>
        </authorList>
    </citation>
    <scope>NUCLEOTIDE SEQUENCE [LARGE SCALE GENOMIC DNA]</scope>
    <source>
        <strain evidence="2 3">KACC 18501</strain>
    </source>
</reference>
<dbReference type="InterPro" id="IPR042100">
    <property type="entry name" value="Bug_dom1"/>
</dbReference>
<dbReference type="RefSeq" id="WP_340367164.1">
    <property type="nucleotide sequence ID" value="NZ_JBBKZV010000029.1"/>
</dbReference>
<comment type="similarity">
    <text evidence="1">Belongs to the UPF0065 (bug) family.</text>
</comment>
<dbReference type="Gene3D" id="3.40.190.150">
    <property type="entry name" value="Bordetella uptake gene, domain 1"/>
    <property type="match status" value="1"/>
</dbReference>
<dbReference type="InterPro" id="IPR005064">
    <property type="entry name" value="BUG"/>
</dbReference>
<evidence type="ECO:0000256" key="1">
    <source>
        <dbReference type="ARBA" id="ARBA00006987"/>
    </source>
</evidence>
<dbReference type="SUPFAM" id="SSF53850">
    <property type="entry name" value="Periplasmic binding protein-like II"/>
    <property type="match status" value="1"/>
</dbReference>
<dbReference type="EMBL" id="JBBKZV010000029">
    <property type="protein sequence ID" value="MEJ8826126.1"/>
    <property type="molecule type" value="Genomic_DNA"/>
</dbReference>
<proteinExistence type="inferred from homology"/>
<dbReference type="Proteomes" id="UP001363010">
    <property type="component" value="Unassembled WGS sequence"/>
</dbReference>
<evidence type="ECO:0000313" key="2">
    <source>
        <dbReference type="EMBL" id="MEJ8826126.1"/>
    </source>
</evidence>
<dbReference type="Gene3D" id="3.40.190.10">
    <property type="entry name" value="Periplasmic binding protein-like II"/>
    <property type="match status" value="1"/>
</dbReference>